<dbReference type="AlphaFoldDB" id="A0A916YP83"/>
<dbReference type="NCBIfam" id="TIGR04183">
    <property type="entry name" value="Por_Secre_tail"/>
    <property type="match status" value="1"/>
</dbReference>
<dbReference type="PROSITE" id="PS50215">
    <property type="entry name" value="ADAM_MEPRO"/>
    <property type="match status" value="1"/>
</dbReference>
<proteinExistence type="predicted"/>
<accession>A0A916YP83</accession>
<feature type="chain" id="PRO_5037087781" description="Peptidase M12B domain-containing protein" evidence="1">
    <location>
        <begin position="21"/>
        <end position="1221"/>
    </location>
</feature>
<reference evidence="3" key="2">
    <citation type="submission" date="2020-09" db="EMBL/GenBank/DDBJ databases">
        <authorList>
            <person name="Sun Q."/>
            <person name="Zhou Y."/>
        </authorList>
    </citation>
    <scope>NUCLEOTIDE SEQUENCE</scope>
    <source>
        <strain evidence="3">CGMCC 1.15958</strain>
    </source>
</reference>
<keyword evidence="4" id="KW-1185">Reference proteome</keyword>
<evidence type="ECO:0000256" key="1">
    <source>
        <dbReference type="SAM" id="SignalP"/>
    </source>
</evidence>
<dbReference type="GO" id="GO:0004222">
    <property type="term" value="F:metalloendopeptidase activity"/>
    <property type="evidence" value="ECO:0007669"/>
    <property type="project" value="InterPro"/>
</dbReference>
<dbReference type="Pfam" id="PF13688">
    <property type="entry name" value="Reprolysin_5"/>
    <property type="match status" value="1"/>
</dbReference>
<keyword evidence="1" id="KW-0732">Signal</keyword>
<organism evidence="3 4">
    <name type="scientific">Emticicia aquatilis</name>
    <dbReference type="NCBI Taxonomy" id="1537369"/>
    <lineage>
        <taxon>Bacteria</taxon>
        <taxon>Pseudomonadati</taxon>
        <taxon>Bacteroidota</taxon>
        <taxon>Cytophagia</taxon>
        <taxon>Cytophagales</taxon>
        <taxon>Leadbetterellaceae</taxon>
        <taxon>Emticicia</taxon>
    </lineage>
</organism>
<dbReference type="RefSeq" id="WP_188765803.1">
    <property type="nucleotide sequence ID" value="NZ_BMKK01000003.1"/>
</dbReference>
<dbReference type="InterPro" id="IPR015943">
    <property type="entry name" value="WD40/YVTN_repeat-like_dom_sf"/>
</dbReference>
<dbReference type="GO" id="GO:0006508">
    <property type="term" value="P:proteolysis"/>
    <property type="evidence" value="ECO:0007669"/>
    <property type="project" value="InterPro"/>
</dbReference>
<dbReference type="Pfam" id="PF18962">
    <property type="entry name" value="Por_Secre_tail"/>
    <property type="match status" value="1"/>
</dbReference>
<name>A0A916YP83_9BACT</name>
<dbReference type="Gene3D" id="2.130.10.10">
    <property type="entry name" value="YVTN repeat-like/Quinoprotein amine dehydrogenase"/>
    <property type="match status" value="1"/>
</dbReference>
<evidence type="ECO:0000313" key="3">
    <source>
        <dbReference type="EMBL" id="GGD54851.1"/>
    </source>
</evidence>
<dbReference type="SUPFAM" id="SSF63829">
    <property type="entry name" value="Calcium-dependent phosphotriesterase"/>
    <property type="match status" value="1"/>
</dbReference>
<dbReference type="InterPro" id="IPR001590">
    <property type="entry name" value="Peptidase_M12B"/>
</dbReference>
<dbReference type="Proteomes" id="UP000609064">
    <property type="component" value="Unassembled WGS sequence"/>
</dbReference>
<sequence length="1221" mass="137521">MKFRFPSLLFLFLVSTLSFAQDITCGFNDNEISQEIMKQLPQFIKERKTRQQAIDDFYLCKVVVDVDYQTFKKYNGDTLFIKNEVATIIQKASEIYENEIATKLVLTYVNIWKEEAKDPYNNVTDIFTMLTNLRNVYTNTSLSKIPSDVVMYLNSKGFSGAGGVASGKFNVSPWQNISTIAHEIGHNFGSPHTQSCTWPGGAIDYCYAVEGSCYSDALENIKGTLMSYCGRRLNNFHPLCIELMNRTAASRFLKIRAITETVKLNENWDFNRDAYFSWNTIVNAESYLIELADGADFKNIVLRDTSEQSYAVLPYLKKNQTCFLRIKAKNRLGEGQWSNTMKMNVPAIVETPKIQSPSNGLTNVDGSTLVLRFDKIDDATEYQIQTIGFSSGNTSYSFDLNATNRRSTTNSLSLVVSNEAFTWRVRAVRGTETSAWSKPSTFWIKPNTTILDLTQQALNGYPLTFPINYSAGSGDILEVRVIVSEKSDYSSPIIQKSIKSGIYASQTNYPFLLQNLKPNTTYYVKFEEYNNEKFNIIGLPQGLVRFTERSFKTGTEAIPESFSYFNNANVENLSRTLRKVVFNDNFAFVTTNEGIVQMKLDGTSSKLLNRNVTNGNVSNVLLDSKTDVAGNLWILTQVSKRIAFDGVFPKPTFRLAKLDPNTFKILESRDFVGSNNASFSSFDPQTKFVTDNTSIQKVNQDSTDIVYQLPSGISLQQSVAWGKNSAWMLVFNSTNGTYEIYNYNFETKKAEVFNRSNSLLSSSISQIYLDSKENLWVIHSGGAPLLRYSKETGWVNQNLPLSGTNRVIGETNGKLFLYNILGTKRDLYSFSGSELKLVENIPLVSTSGTWQLDNSGKVWLLQFDKLLKINSCNYLKAPKLKASSSQILKGEQVSLTAEGCSSAKWTWTGENQAVETLITDKNNIMKVSPQANIQYKVQCLDQECISDLSNQLEINVLALSLKSFDKNQYCSNEKIDLKLSIAGKYNANNEFKIIFTGKSKYTSSIGNDPLKANIPNDIVSGKYWAKLESTDPKVSSTDSIEVHIFQAPTISLTKPAQAYVYDTVQVLVNLSGTPPYKFVINGNERITTSASTYIKKFYPTEPIYYAFSVADISDANCPNGVVLTPEESLRVTLNPKTLGFWVNYFPVPFDSELNFHVYNKPSTKLNVTLLNEKGNLITQQEYPITTYFDKFKLSLPDLNAGIYFLILETGKRREVKKIVKW</sequence>
<protein>
    <recommendedName>
        <fullName evidence="2">Peptidase M12B domain-containing protein</fullName>
    </recommendedName>
</protein>
<dbReference type="Gene3D" id="2.60.40.10">
    <property type="entry name" value="Immunoglobulins"/>
    <property type="match status" value="2"/>
</dbReference>
<comment type="caution">
    <text evidence="3">The sequence shown here is derived from an EMBL/GenBank/DDBJ whole genome shotgun (WGS) entry which is preliminary data.</text>
</comment>
<dbReference type="SUPFAM" id="SSF55486">
    <property type="entry name" value="Metalloproteases ('zincins'), catalytic domain"/>
    <property type="match status" value="1"/>
</dbReference>
<evidence type="ECO:0000259" key="2">
    <source>
        <dbReference type="PROSITE" id="PS50215"/>
    </source>
</evidence>
<dbReference type="Gene3D" id="3.40.390.10">
    <property type="entry name" value="Collagenase (Catalytic Domain)"/>
    <property type="match status" value="1"/>
</dbReference>
<dbReference type="InterPro" id="IPR013783">
    <property type="entry name" value="Ig-like_fold"/>
</dbReference>
<gene>
    <name evidence="3" type="ORF">GCM10011514_18780</name>
</gene>
<evidence type="ECO:0000313" key="4">
    <source>
        <dbReference type="Proteomes" id="UP000609064"/>
    </source>
</evidence>
<feature type="domain" description="Peptidase M12B" evidence="2">
    <location>
        <begin position="58"/>
        <end position="229"/>
    </location>
</feature>
<dbReference type="InterPro" id="IPR026444">
    <property type="entry name" value="Secre_tail"/>
</dbReference>
<dbReference type="EMBL" id="BMKK01000003">
    <property type="protein sequence ID" value="GGD54851.1"/>
    <property type="molecule type" value="Genomic_DNA"/>
</dbReference>
<dbReference type="InterPro" id="IPR024079">
    <property type="entry name" value="MetalloPept_cat_dom_sf"/>
</dbReference>
<reference evidence="3" key="1">
    <citation type="journal article" date="2014" name="Int. J. Syst. Evol. Microbiol.">
        <title>Complete genome sequence of Corynebacterium casei LMG S-19264T (=DSM 44701T), isolated from a smear-ripened cheese.</title>
        <authorList>
            <consortium name="US DOE Joint Genome Institute (JGI-PGF)"/>
            <person name="Walter F."/>
            <person name="Albersmeier A."/>
            <person name="Kalinowski J."/>
            <person name="Ruckert C."/>
        </authorList>
    </citation>
    <scope>NUCLEOTIDE SEQUENCE</scope>
    <source>
        <strain evidence="3">CGMCC 1.15958</strain>
    </source>
</reference>
<feature type="signal peptide" evidence="1">
    <location>
        <begin position="1"/>
        <end position="20"/>
    </location>
</feature>